<dbReference type="Pfam" id="PF00515">
    <property type="entry name" value="TPR_1"/>
    <property type="match status" value="1"/>
</dbReference>
<organism evidence="4 5">
    <name type="scientific">Sebaldella termitidis (strain ATCC 33386 / NCTC 11300)</name>
    <dbReference type="NCBI Taxonomy" id="526218"/>
    <lineage>
        <taxon>Bacteria</taxon>
        <taxon>Fusobacteriati</taxon>
        <taxon>Fusobacteriota</taxon>
        <taxon>Fusobacteriia</taxon>
        <taxon>Fusobacteriales</taxon>
        <taxon>Leptotrichiaceae</taxon>
        <taxon>Sebaldella</taxon>
    </lineage>
</organism>
<gene>
    <name evidence="4" type="ordered locus">Sterm_1364</name>
</gene>
<dbReference type="Gene3D" id="1.25.40.10">
    <property type="entry name" value="Tetratricopeptide repeat domain"/>
    <property type="match status" value="1"/>
</dbReference>
<dbReference type="STRING" id="526218.Sterm_1364"/>
<dbReference type="Proteomes" id="UP000000845">
    <property type="component" value="Chromosome"/>
</dbReference>
<dbReference type="Pfam" id="PF14559">
    <property type="entry name" value="TPR_19"/>
    <property type="match status" value="1"/>
</dbReference>
<dbReference type="SUPFAM" id="SSF48452">
    <property type="entry name" value="TPR-like"/>
    <property type="match status" value="1"/>
</dbReference>
<evidence type="ECO:0000256" key="2">
    <source>
        <dbReference type="ARBA" id="ARBA00022803"/>
    </source>
</evidence>
<dbReference type="PANTHER" id="PTHR44943">
    <property type="entry name" value="CELLULOSE SYNTHASE OPERON PROTEIN C"/>
    <property type="match status" value="1"/>
</dbReference>
<reference evidence="5" key="1">
    <citation type="submission" date="2009-09" db="EMBL/GenBank/DDBJ databases">
        <title>The complete chromosome of Sebaldella termitidis ATCC 33386.</title>
        <authorList>
            <consortium name="US DOE Joint Genome Institute (JGI-PGF)"/>
            <person name="Lucas S."/>
            <person name="Copeland A."/>
            <person name="Lapidus A."/>
            <person name="Glavina del Rio T."/>
            <person name="Dalin E."/>
            <person name="Tice H."/>
            <person name="Bruce D."/>
            <person name="Goodwin L."/>
            <person name="Pitluck S."/>
            <person name="Kyrpides N."/>
            <person name="Mavromatis K."/>
            <person name="Ivanova N."/>
            <person name="Mikhailova N."/>
            <person name="Sims D."/>
            <person name="Meincke L."/>
            <person name="Brettin T."/>
            <person name="Detter J.C."/>
            <person name="Han C."/>
            <person name="Larimer F."/>
            <person name="Land M."/>
            <person name="Hauser L."/>
            <person name="Markowitz V."/>
            <person name="Cheng J.F."/>
            <person name="Hugenholtz P."/>
            <person name="Woyke T."/>
            <person name="Wu D."/>
            <person name="Eisen J.A."/>
        </authorList>
    </citation>
    <scope>NUCLEOTIDE SEQUENCE [LARGE SCALE GENOMIC DNA]</scope>
    <source>
        <strain evidence="5">ATCC 33386 / NCTC 11300</strain>
    </source>
</reference>
<evidence type="ECO:0000313" key="4">
    <source>
        <dbReference type="EMBL" id="ACZ08229.1"/>
    </source>
</evidence>
<evidence type="ECO:0000313" key="5">
    <source>
        <dbReference type="Proteomes" id="UP000000845"/>
    </source>
</evidence>
<dbReference type="HOGENOM" id="CLU_070786_0_0_0"/>
<protein>
    <submittedName>
        <fullName evidence="4">Tetratricopeptide TPR_2 repeat protein</fullName>
    </submittedName>
</protein>
<dbReference type="AlphaFoldDB" id="D1AHJ5"/>
<dbReference type="eggNOG" id="COG4783">
    <property type="taxonomic scope" value="Bacteria"/>
</dbReference>
<dbReference type="EMBL" id="CP001739">
    <property type="protein sequence ID" value="ACZ08229.1"/>
    <property type="molecule type" value="Genomic_DNA"/>
</dbReference>
<reference evidence="4 5" key="2">
    <citation type="journal article" date="2010" name="Stand. Genomic Sci.">
        <title>Complete genome sequence of Sebaldella termitidis type strain (NCTC 11300).</title>
        <authorList>
            <person name="Harmon-Smith M."/>
            <person name="Celia L."/>
            <person name="Chertkov O."/>
            <person name="Lapidus A."/>
            <person name="Copeland A."/>
            <person name="Glavina Del Rio T."/>
            <person name="Nolan M."/>
            <person name="Lucas S."/>
            <person name="Tice H."/>
            <person name="Cheng J.F."/>
            <person name="Han C."/>
            <person name="Detter J.C."/>
            <person name="Bruce D."/>
            <person name="Goodwin L."/>
            <person name="Pitluck S."/>
            <person name="Pati A."/>
            <person name="Liolios K."/>
            <person name="Ivanova N."/>
            <person name="Mavromatis K."/>
            <person name="Mikhailova N."/>
            <person name="Chen A."/>
            <person name="Palaniappan K."/>
            <person name="Land M."/>
            <person name="Hauser L."/>
            <person name="Chang Y.J."/>
            <person name="Jeffries C.D."/>
            <person name="Brettin T."/>
            <person name="Goker M."/>
            <person name="Beck B."/>
            <person name="Bristow J."/>
            <person name="Eisen J.A."/>
            <person name="Markowitz V."/>
            <person name="Hugenholtz P."/>
            <person name="Kyrpides N.C."/>
            <person name="Klenk H.P."/>
            <person name="Chen F."/>
        </authorList>
    </citation>
    <scope>NUCLEOTIDE SEQUENCE [LARGE SCALE GENOMIC DNA]</scope>
    <source>
        <strain evidence="5">ATCC 33386 / NCTC 11300</strain>
    </source>
</reference>
<name>D1AHJ5_SEBTE</name>
<sequence>MKKFFLFFFISIFMFTAQSNQRDLITQEMKNFGIKQKSIDLYWKTKEFTVPDKEYEKTLNKAIEADPRNYFALDDMGVHYRRSNNPDKAIEYYKKSIAVNPNNPFPYFNAGVAYMYKKDFVNAERIYKQLITAIPDYPEGYYGLGQVYLNMENYAKALEFIQKAKEKYKNLDTKKYFEEAAKKDMYIADCNYLEGQINYRMKDYQKAVDGFFDSFEDMKAIRYYALSDFATLAYFANEGLKGTNPKQYDKNLKKFEAAGIKMKR</sequence>
<dbReference type="InterPro" id="IPR011990">
    <property type="entry name" value="TPR-like_helical_dom_sf"/>
</dbReference>
<accession>D1AHJ5</accession>
<feature type="repeat" description="TPR" evidence="3">
    <location>
        <begin position="70"/>
        <end position="103"/>
    </location>
</feature>
<dbReference type="KEGG" id="str:Sterm_1364"/>
<evidence type="ECO:0000256" key="3">
    <source>
        <dbReference type="PROSITE-ProRule" id="PRU00339"/>
    </source>
</evidence>
<keyword evidence="2 3" id="KW-0802">TPR repeat</keyword>
<keyword evidence="1" id="KW-0677">Repeat</keyword>
<dbReference type="PROSITE" id="PS50005">
    <property type="entry name" value="TPR"/>
    <property type="match status" value="2"/>
</dbReference>
<feature type="repeat" description="TPR" evidence="3">
    <location>
        <begin position="138"/>
        <end position="171"/>
    </location>
</feature>
<dbReference type="InterPro" id="IPR051685">
    <property type="entry name" value="Ycf3/AcsC/BcsC/TPR_MFPF"/>
</dbReference>
<dbReference type="SMART" id="SM00028">
    <property type="entry name" value="TPR"/>
    <property type="match status" value="3"/>
</dbReference>
<proteinExistence type="predicted"/>
<dbReference type="InterPro" id="IPR019734">
    <property type="entry name" value="TPR_rpt"/>
</dbReference>
<keyword evidence="5" id="KW-1185">Reference proteome</keyword>
<dbReference type="PANTHER" id="PTHR44943:SF8">
    <property type="entry name" value="TPR REPEAT-CONTAINING PROTEIN MJ0263"/>
    <property type="match status" value="1"/>
</dbReference>
<evidence type="ECO:0000256" key="1">
    <source>
        <dbReference type="ARBA" id="ARBA00022737"/>
    </source>
</evidence>
<dbReference type="RefSeq" id="WP_012860825.1">
    <property type="nucleotide sequence ID" value="NC_013517.1"/>
</dbReference>